<feature type="domain" description="FAD/NAD(P)-binding" evidence="6">
    <location>
        <begin position="5"/>
        <end position="262"/>
    </location>
</feature>
<reference evidence="7 8" key="1">
    <citation type="submission" date="2018-05" db="EMBL/GenBank/DDBJ databases">
        <title>Evolution of GPA BGCs.</title>
        <authorList>
            <person name="Waglechner N."/>
            <person name="Wright G.D."/>
        </authorList>
    </citation>
    <scope>NUCLEOTIDE SEQUENCE [LARGE SCALE GENOMIC DNA]</scope>
    <source>
        <strain evidence="7 8">A82846</strain>
    </source>
</reference>
<keyword evidence="5" id="KW-0560">Oxidoreductase</keyword>
<dbReference type="PRINTS" id="PR00469">
    <property type="entry name" value="PNDRDTASEII"/>
</dbReference>
<comment type="caution">
    <text evidence="7">The sequence shown here is derived from an EMBL/GenBank/DDBJ whole genome shotgun (WGS) entry which is preliminary data.</text>
</comment>
<dbReference type="AlphaFoldDB" id="A0A428YU39"/>
<comment type="similarity">
    <text evidence="2">Belongs to the NADH dehydrogenase family.</text>
</comment>
<evidence type="ECO:0000256" key="3">
    <source>
        <dbReference type="ARBA" id="ARBA00022630"/>
    </source>
</evidence>
<evidence type="ECO:0000256" key="2">
    <source>
        <dbReference type="ARBA" id="ARBA00005272"/>
    </source>
</evidence>
<keyword evidence="3" id="KW-0285">Flavoprotein</keyword>
<evidence type="ECO:0000256" key="4">
    <source>
        <dbReference type="ARBA" id="ARBA00022827"/>
    </source>
</evidence>
<comment type="cofactor">
    <cofactor evidence="1">
        <name>FAD</name>
        <dbReference type="ChEBI" id="CHEBI:57692"/>
    </cofactor>
</comment>
<dbReference type="SUPFAM" id="SSF51905">
    <property type="entry name" value="FAD/NAD(P)-binding domain"/>
    <property type="match status" value="1"/>
</dbReference>
<dbReference type="GO" id="GO:0003955">
    <property type="term" value="F:NAD(P)H dehydrogenase (quinone) activity"/>
    <property type="evidence" value="ECO:0007669"/>
    <property type="project" value="TreeGrafter"/>
</dbReference>
<dbReference type="PRINTS" id="PR00368">
    <property type="entry name" value="FADPNR"/>
</dbReference>
<dbReference type="InterPro" id="IPR051169">
    <property type="entry name" value="NADH-Q_oxidoreductase"/>
</dbReference>
<name>A0A428YU39_KIBAR</name>
<dbReference type="OrthoDB" id="9784880at2"/>
<dbReference type="InterPro" id="IPR023753">
    <property type="entry name" value="FAD/NAD-binding_dom"/>
</dbReference>
<protein>
    <submittedName>
        <fullName evidence="7">Pyridine nucleotide-disulfide oxidoreductase</fullName>
    </submittedName>
</protein>
<gene>
    <name evidence="7" type="ORF">DMH04_41825</name>
</gene>
<dbReference type="Proteomes" id="UP000287547">
    <property type="component" value="Unassembled WGS sequence"/>
</dbReference>
<dbReference type="PANTHER" id="PTHR42913:SF3">
    <property type="entry name" value="64 KDA MITOCHONDRIAL NADH DEHYDROGENASE (EUROFUNG)"/>
    <property type="match status" value="1"/>
</dbReference>
<dbReference type="Pfam" id="PF07992">
    <property type="entry name" value="Pyr_redox_2"/>
    <property type="match status" value="1"/>
</dbReference>
<evidence type="ECO:0000256" key="5">
    <source>
        <dbReference type="ARBA" id="ARBA00023002"/>
    </source>
</evidence>
<keyword evidence="4" id="KW-0274">FAD</keyword>
<accession>A0A428YU39</accession>
<dbReference type="EMBL" id="QHKI01000057">
    <property type="protein sequence ID" value="RSM73028.1"/>
    <property type="molecule type" value="Genomic_DNA"/>
</dbReference>
<dbReference type="Gene3D" id="3.50.50.100">
    <property type="match status" value="1"/>
</dbReference>
<evidence type="ECO:0000313" key="7">
    <source>
        <dbReference type="EMBL" id="RSM73028.1"/>
    </source>
</evidence>
<evidence type="ECO:0000313" key="8">
    <source>
        <dbReference type="Proteomes" id="UP000287547"/>
    </source>
</evidence>
<sequence length="342" mass="36988">MTTNKVVVLGAGYSGVMAALRAADQANVTLIAPSAGFTERVREHELAAGRPSITHPLSTFIQKKPVTHVAARATRIDPEQRQIHTDDGGLYSYDFLVYALGSRTASVPADGRVFTAENANYLRKRLDDGPGTLTVVGGGATGVEIATELASRGPDWKVRMVTAGEVGQMWSPRARDHVRSVFADMGIDLAEGRTAEPDDIDSDVIVWAASMTPNTQLAADAGIALNNRGRIAVDDTLQSVSYPNIYAVGDAAGDLRMACAVALPMGKRAGRNIARQLRGWEPKPLSFRYYLQCMSLGREDGLVQLVHADDAPKEKIFTGKRAAFVKEQIVRSTVRWLRQAGR</sequence>
<dbReference type="GO" id="GO:0019646">
    <property type="term" value="P:aerobic electron transport chain"/>
    <property type="evidence" value="ECO:0007669"/>
    <property type="project" value="TreeGrafter"/>
</dbReference>
<evidence type="ECO:0000259" key="6">
    <source>
        <dbReference type="Pfam" id="PF07992"/>
    </source>
</evidence>
<organism evidence="7 8">
    <name type="scientific">Kibdelosporangium aridum</name>
    <dbReference type="NCBI Taxonomy" id="2030"/>
    <lineage>
        <taxon>Bacteria</taxon>
        <taxon>Bacillati</taxon>
        <taxon>Actinomycetota</taxon>
        <taxon>Actinomycetes</taxon>
        <taxon>Pseudonocardiales</taxon>
        <taxon>Pseudonocardiaceae</taxon>
        <taxon>Kibdelosporangium</taxon>
    </lineage>
</organism>
<dbReference type="RefSeq" id="WP_037271667.1">
    <property type="nucleotide sequence ID" value="NZ_QHKI01000057.1"/>
</dbReference>
<proteinExistence type="inferred from homology"/>
<dbReference type="PANTHER" id="PTHR42913">
    <property type="entry name" value="APOPTOSIS-INDUCING FACTOR 1"/>
    <property type="match status" value="1"/>
</dbReference>
<evidence type="ECO:0000256" key="1">
    <source>
        <dbReference type="ARBA" id="ARBA00001974"/>
    </source>
</evidence>
<dbReference type="InterPro" id="IPR036188">
    <property type="entry name" value="FAD/NAD-bd_sf"/>
</dbReference>